<keyword evidence="1" id="KW-0472">Membrane</keyword>
<protein>
    <submittedName>
        <fullName evidence="2">Uncharacterized protein</fullName>
    </submittedName>
</protein>
<feature type="transmembrane region" description="Helical" evidence="1">
    <location>
        <begin position="36"/>
        <end position="61"/>
    </location>
</feature>
<name>A0A8S5V8T9_9CAUD</name>
<evidence type="ECO:0000256" key="1">
    <source>
        <dbReference type="SAM" id="Phobius"/>
    </source>
</evidence>
<proteinExistence type="predicted"/>
<sequence length="118" mass="13026">MAAALLCYRAGGACRCGRREQGRTLHPAQVVQILKWAMLRMVTATVIAVSVLGVCAAWCCGRDAGWREATRADAHRLGVYKDWVWHLAEKSRDLNDFKARYAVAMTLDEGEAEDGMGI</sequence>
<accession>A0A8S5V8T9</accession>
<dbReference type="EMBL" id="BK016224">
    <property type="protein sequence ID" value="DAG03186.1"/>
    <property type="molecule type" value="Genomic_DNA"/>
</dbReference>
<organism evidence="2">
    <name type="scientific">Caudovirales sp. ctCpR1</name>
    <dbReference type="NCBI Taxonomy" id="2825760"/>
    <lineage>
        <taxon>Viruses</taxon>
        <taxon>Duplodnaviria</taxon>
        <taxon>Heunggongvirae</taxon>
        <taxon>Uroviricota</taxon>
        <taxon>Caudoviricetes</taxon>
    </lineage>
</organism>
<reference evidence="2" key="1">
    <citation type="journal article" date="2021" name="Proc. Natl. Acad. Sci. U.S.A.">
        <title>A Catalog of Tens of Thousands of Viruses from Human Metagenomes Reveals Hidden Associations with Chronic Diseases.</title>
        <authorList>
            <person name="Tisza M.J."/>
            <person name="Buck C.B."/>
        </authorList>
    </citation>
    <scope>NUCLEOTIDE SEQUENCE</scope>
    <source>
        <strain evidence="2">CtCpR1</strain>
    </source>
</reference>
<keyword evidence="1" id="KW-1133">Transmembrane helix</keyword>
<evidence type="ECO:0000313" key="2">
    <source>
        <dbReference type="EMBL" id="DAG03186.1"/>
    </source>
</evidence>
<keyword evidence="1" id="KW-0812">Transmembrane</keyword>